<feature type="transmembrane region" description="Helical" evidence="8">
    <location>
        <begin position="260"/>
        <end position="286"/>
    </location>
</feature>
<keyword evidence="5 8" id="KW-0812">Transmembrane</keyword>
<dbReference type="EMBL" id="BANT01000044">
    <property type="protein sequence ID" value="GAC58631.1"/>
    <property type="molecule type" value="Genomic_DNA"/>
</dbReference>
<dbReference type="eggNOG" id="COG4779">
    <property type="taxonomic scope" value="Bacteria"/>
</dbReference>
<keyword evidence="6 8" id="KW-1133">Transmembrane helix</keyword>
<comment type="subcellular location">
    <subcellularLocation>
        <location evidence="1">Cell membrane</location>
        <topology evidence="1">Multi-pass membrane protein</topology>
    </subcellularLocation>
</comment>
<organism evidence="9 10">
    <name type="scientific">Gordonia hirsuta DSM 44140 = NBRC 16056</name>
    <dbReference type="NCBI Taxonomy" id="1121927"/>
    <lineage>
        <taxon>Bacteria</taxon>
        <taxon>Bacillati</taxon>
        <taxon>Actinomycetota</taxon>
        <taxon>Actinomycetes</taxon>
        <taxon>Mycobacteriales</taxon>
        <taxon>Gordoniaceae</taxon>
        <taxon>Gordonia</taxon>
    </lineage>
</organism>
<dbReference type="GO" id="GO:0033214">
    <property type="term" value="P:siderophore-iron import into cell"/>
    <property type="evidence" value="ECO:0007669"/>
    <property type="project" value="TreeGrafter"/>
</dbReference>
<dbReference type="RefSeq" id="WP_005943136.1">
    <property type="nucleotide sequence ID" value="NZ_ATVK01000061.1"/>
</dbReference>
<dbReference type="AlphaFoldDB" id="L7LD10"/>
<feature type="transmembrane region" description="Helical" evidence="8">
    <location>
        <begin position="169"/>
        <end position="191"/>
    </location>
</feature>
<dbReference type="Pfam" id="PF01032">
    <property type="entry name" value="FecCD"/>
    <property type="match status" value="1"/>
</dbReference>
<dbReference type="CDD" id="cd06550">
    <property type="entry name" value="TM_ABC_iron-siderophores_like"/>
    <property type="match status" value="1"/>
</dbReference>
<evidence type="ECO:0000256" key="7">
    <source>
        <dbReference type="ARBA" id="ARBA00023136"/>
    </source>
</evidence>
<gene>
    <name evidence="9" type="ORF">GOHSU_44_00310</name>
</gene>
<dbReference type="Proteomes" id="UP000053405">
    <property type="component" value="Unassembled WGS sequence"/>
</dbReference>
<evidence type="ECO:0000256" key="2">
    <source>
        <dbReference type="ARBA" id="ARBA00007935"/>
    </source>
</evidence>
<dbReference type="PANTHER" id="PTHR30472">
    <property type="entry name" value="FERRIC ENTEROBACTIN TRANSPORT SYSTEM PERMEASE PROTEIN"/>
    <property type="match status" value="1"/>
</dbReference>
<sequence>MTDIDFGRRVAVVRTADGRVSLRADLRAMLVVAVVVVATGGVFAATLMLGDLYIPAGRVLSAIFTEPATRAERGIARVVQDRLARALLAVLLGIALGISGAVIQSLTRNPLGSPDVIGFNTGAYTGALLVIVFGGAGGYLSASAAALAGGIGTALVVYLLAFRQGVQGFRLIVVGIGVSAMLASVNTWLILTADLDTAMSAAAWGAGSLSLATMDTVAVVAVVLAVVLILLVPFAPGMKVLEMGDDAAAALGVRTERTRLGLLVLGVALTALATAAAGPIAFVALAAPQLAKRMTRSAGVTLVAAAAVGALLLSVSDLIAKRLFAPLQLPVGVVTVSIGGIYLIWLIAQETRRN</sequence>
<dbReference type="STRING" id="1121927.GOHSU_44_00310"/>
<keyword evidence="3" id="KW-0813">Transport</keyword>
<feature type="transmembrane region" description="Helical" evidence="8">
    <location>
        <begin position="298"/>
        <end position="320"/>
    </location>
</feature>
<name>L7LD10_9ACTN</name>
<protein>
    <submittedName>
        <fullName evidence="9">Putative ABC transporter permease protein</fullName>
    </submittedName>
</protein>
<dbReference type="PANTHER" id="PTHR30472:SF24">
    <property type="entry name" value="FERRIC ENTEROBACTIN TRANSPORT SYSTEM PERMEASE PROTEIN FEPG"/>
    <property type="match status" value="1"/>
</dbReference>
<evidence type="ECO:0000256" key="8">
    <source>
        <dbReference type="SAM" id="Phobius"/>
    </source>
</evidence>
<feature type="transmembrane region" description="Helical" evidence="8">
    <location>
        <begin position="327"/>
        <end position="348"/>
    </location>
</feature>
<comment type="caution">
    <text evidence="9">The sequence shown here is derived from an EMBL/GenBank/DDBJ whole genome shotgun (WGS) entry which is preliminary data.</text>
</comment>
<feature type="transmembrane region" description="Helical" evidence="8">
    <location>
        <begin position="211"/>
        <end position="234"/>
    </location>
</feature>
<evidence type="ECO:0000256" key="1">
    <source>
        <dbReference type="ARBA" id="ARBA00004651"/>
    </source>
</evidence>
<evidence type="ECO:0000313" key="9">
    <source>
        <dbReference type="EMBL" id="GAC58631.1"/>
    </source>
</evidence>
<dbReference type="SUPFAM" id="SSF81345">
    <property type="entry name" value="ABC transporter involved in vitamin B12 uptake, BtuC"/>
    <property type="match status" value="1"/>
</dbReference>
<evidence type="ECO:0000256" key="5">
    <source>
        <dbReference type="ARBA" id="ARBA00022692"/>
    </source>
</evidence>
<keyword evidence="10" id="KW-1185">Reference proteome</keyword>
<keyword evidence="4" id="KW-1003">Cell membrane</keyword>
<reference evidence="9 10" key="1">
    <citation type="submission" date="2012-12" db="EMBL/GenBank/DDBJ databases">
        <title>Whole genome shotgun sequence of Gordonia hirsuta NBRC 16056.</title>
        <authorList>
            <person name="Isaki-Nakamura S."/>
            <person name="Hosoyama A."/>
            <person name="Tsuchikane K."/>
            <person name="Katsumata H."/>
            <person name="Baba S."/>
            <person name="Yamazaki S."/>
            <person name="Fujita N."/>
        </authorList>
    </citation>
    <scope>NUCLEOTIDE SEQUENCE [LARGE SCALE GENOMIC DNA]</scope>
    <source>
        <strain evidence="9 10">NBRC 16056</strain>
    </source>
</reference>
<comment type="similarity">
    <text evidence="2">Belongs to the binding-protein-dependent transport system permease family. FecCD subfamily.</text>
</comment>
<evidence type="ECO:0000313" key="10">
    <source>
        <dbReference type="Proteomes" id="UP000053405"/>
    </source>
</evidence>
<evidence type="ECO:0000256" key="6">
    <source>
        <dbReference type="ARBA" id="ARBA00022989"/>
    </source>
</evidence>
<keyword evidence="7 8" id="KW-0472">Membrane</keyword>
<dbReference type="InterPro" id="IPR037294">
    <property type="entry name" value="ABC_BtuC-like"/>
</dbReference>
<dbReference type="GO" id="GO:0005886">
    <property type="term" value="C:plasma membrane"/>
    <property type="evidence" value="ECO:0007669"/>
    <property type="project" value="UniProtKB-SubCell"/>
</dbReference>
<dbReference type="Gene3D" id="1.10.3470.10">
    <property type="entry name" value="ABC transporter involved in vitamin B12 uptake, BtuC"/>
    <property type="match status" value="1"/>
</dbReference>
<feature type="transmembrane region" description="Helical" evidence="8">
    <location>
        <begin position="142"/>
        <end position="162"/>
    </location>
</feature>
<proteinExistence type="inferred from homology"/>
<dbReference type="InterPro" id="IPR000522">
    <property type="entry name" value="ABC_transptr_permease_BtuC"/>
</dbReference>
<evidence type="ECO:0000256" key="4">
    <source>
        <dbReference type="ARBA" id="ARBA00022475"/>
    </source>
</evidence>
<accession>L7LD10</accession>
<feature type="transmembrane region" description="Helical" evidence="8">
    <location>
        <begin position="83"/>
        <end position="104"/>
    </location>
</feature>
<feature type="transmembrane region" description="Helical" evidence="8">
    <location>
        <begin position="28"/>
        <end position="50"/>
    </location>
</feature>
<evidence type="ECO:0000256" key="3">
    <source>
        <dbReference type="ARBA" id="ARBA00022448"/>
    </source>
</evidence>
<feature type="transmembrane region" description="Helical" evidence="8">
    <location>
        <begin position="116"/>
        <end position="136"/>
    </location>
</feature>
<dbReference type="GO" id="GO:0022857">
    <property type="term" value="F:transmembrane transporter activity"/>
    <property type="evidence" value="ECO:0007669"/>
    <property type="project" value="InterPro"/>
</dbReference>